<dbReference type="Gene3D" id="2.60.40.2610">
    <property type="entry name" value="Outer membrane usher protein FimD, plug domain"/>
    <property type="match status" value="1"/>
</dbReference>
<dbReference type="SUPFAM" id="SSF141729">
    <property type="entry name" value="FimD N-terminal domain-like"/>
    <property type="match status" value="1"/>
</dbReference>
<keyword evidence="6" id="KW-0732">Signal</keyword>
<evidence type="ECO:0000256" key="2">
    <source>
        <dbReference type="ARBA" id="ARBA00008064"/>
    </source>
</evidence>
<dbReference type="EMBL" id="LT575490">
    <property type="protein sequence ID" value="SAY45488.1"/>
    <property type="molecule type" value="Genomic_DNA"/>
</dbReference>
<dbReference type="PANTHER" id="PTHR30451">
    <property type="entry name" value="OUTER MEMBRANE USHER PROTEIN"/>
    <property type="match status" value="1"/>
</dbReference>
<keyword evidence="3 9" id="KW-0813">Transport</keyword>
<protein>
    <submittedName>
        <fullName evidence="12">Outer membrane usher protein PapC</fullName>
    </submittedName>
</protein>
<evidence type="ECO:0000256" key="8">
    <source>
        <dbReference type="ARBA" id="ARBA00023237"/>
    </source>
</evidence>
<dbReference type="GO" id="GO:0015473">
    <property type="term" value="F:fimbrial usher porin activity"/>
    <property type="evidence" value="ECO:0007669"/>
    <property type="project" value="InterPro"/>
</dbReference>
<evidence type="ECO:0000256" key="5">
    <source>
        <dbReference type="ARBA" id="ARBA00022692"/>
    </source>
</evidence>
<evidence type="ECO:0000259" key="10">
    <source>
        <dbReference type="Pfam" id="PF13953"/>
    </source>
</evidence>
<name>A0A1C3HKE7_SERMA</name>
<evidence type="ECO:0000259" key="11">
    <source>
        <dbReference type="Pfam" id="PF13954"/>
    </source>
</evidence>
<dbReference type="InterPro" id="IPR025885">
    <property type="entry name" value="PapC_N"/>
</dbReference>
<dbReference type="PANTHER" id="PTHR30451:SF10">
    <property type="entry name" value="OUTER MEMBRANE USHER PROTEIN YFCU-RELATED"/>
    <property type="match status" value="1"/>
</dbReference>
<keyword evidence="8 9" id="KW-0998">Cell outer membrane</keyword>
<sequence>MSDYAMTSLLTRKHLPLLVILSFLWVRPAFSATEFNTDVLDIGERSKVDLSRFSDADYVMPGAYLLDIKINQKTLPQRSIQYFPSPDNKSGSQVCLPPDLVEKMALKEEAAKKVTLWHDNQCADIRGIKGATVSDRIGGGVLAITIPQAWMKYSDPDWTPPEQWDDGIPGLLLDYNLSGQLGKQNHNNNTAQNLSSYGTLGANMGAWRLRADYQANYNQQAGDRSTGFDWNQIYAYRALPMQAAKLTVGEIYLDSGVFDAYRFTGLNLASDERMLPPNLQGYAPEVRGIAKSNAKITVSQEGRTLYETTVPAGPFAIQDLNSSVRGKLDVKVEEQDGTVSTFQVDTATIPYLTRPGYVRYNVALGKTSAYDHRTQGPLFSASDFSWGLSNAWSLYGGALLGGDYNAWALGLGRDLNVFGAMSLDVTQSIARLPGEPTASGMSFKLNYAKRFDELNSQITFAGYRFSQRKFMNMSQYLQERYGDYDKNYNGRQKELYTITASKTFMAEDSAKAITAYLTYSHQTYWDARTQDRYGLSASKLFSVGDISNITASLSAYRTYYQGRTDDSVMLNFTVPIGDRRRVGYALQTNNGDVTQTASYNDYSDPDNTWQVSGGFNQSGKSLARGYYTHNASFGSLNASASYQQDSYSSIGGSFRGGLTATRHGIAAHQNSSNGGSRMMLDTDGIAGVPINNGRAYSNRFGLAVISDITSYYNTDTRIDVNKLADDVEATRAVVQGTLTEGAIGYRHFEVVKGSKLLATIRLADGSEPPFGAAVLSEKGREVAVVNDGGSVYLTGVQPEEKLDVAWEGQRRCRIVIPGAAKPLDQLLLPCATL</sequence>
<dbReference type="Gene3D" id="3.10.20.410">
    <property type="match status" value="1"/>
</dbReference>
<gene>
    <name evidence="12" type="primary">papC_3</name>
    <name evidence="12" type="ORF">PWN146_04217</name>
</gene>
<dbReference type="Pfam" id="PF00577">
    <property type="entry name" value="Usher"/>
    <property type="match status" value="1"/>
</dbReference>
<dbReference type="InterPro" id="IPR037224">
    <property type="entry name" value="PapC_N_sf"/>
</dbReference>
<feature type="domain" description="PapC-like C-terminal" evidence="10">
    <location>
        <begin position="758"/>
        <end position="814"/>
    </location>
</feature>
<keyword evidence="5 9" id="KW-0812">Transmembrane</keyword>
<dbReference type="InterPro" id="IPR000015">
    <property type="entry name" value="Fimb_usher"/>
</dbReference>
<accession>A0A1C3HKE7</accession>
<feature type="domain" description="PapC N-terminal" evidence="11">
    <location>
        <begin position="34"/>
        <end position="178"/>
    </location>
</feature>
<evidence type="ECO:0000256" key="9">
    <source>
        <dbReference type="RuleBase" id="RU003884"/>
    </source>
</evidence>
<keyword evidence="9" id="KW-1029">Fimbrium biogenesis</keyword>
<dbReference type="InterPro" id="IPR043142">
    <property type="entry name" value="PapC-like_C_sf"/>
</dbReference>
<dbReference type="InterPro" id="IPR018030">
    <property type="entry name" value="Fimbrial_membr_usher_CS"/>
</dbReference>
<dbReference type="Pfam" id="PF13954">
    <property type="entry name" value="PapC_N"/>
    <property type="match status" value="1"/>
</dbReference>
<proteinExistence type="inferred from homology"/>
<dbReference type="GO" id="GO:0009279">
    <property type="term" value="C:cell outer membrane"/>
    <property type="evidence" value="ECO:0007669"/>
    <property type="project" value="UniProtKB-SubCell"/>
</dbReference>
<evidence type="ECO:0000313" key="12">
    <source>
        <dbReference type="EMBL" id="SAY45488.1"/>
    </source>
</evidence>
<comment type="subcellular location">
    <subcellularLocation>
        <location evidence="1 9">Cell outer membrane</location>
        <topology evidence="1 9">Multi-pass membrane protein</topology>
    </subcellularLocation>
</comment>
<dbReference type="PROSITE" id="PS01151">
    <property type="entry name" value="FIMBRIAL_USHER"/>
    <property type="match status" value="1"/>
</dbReference>
<keyword evidence="7 9" id="KW-0472">Membrane</keyword>
<evidence type="ECO:0000256" key="1">
    <source>
        <dbReference type="ARBA" id="ARBA00004571"/>
    </source>
</evidence>
<dbReference type="Pfam" id="PF13953">
    <property type="entry name" value="PapC_C"/>
    <property type="match status" value="1"/>
</dbReference>
<evidence type="ECO:0000256" key="6">
    <source>
        <dbReference type="ARBA" id="ARBA00022729"/>
    </source>
</evidence>
<keyword evidence="4" id="KW-1134">Transmembrane beta strand</keyword>
<dbReference type="InterPro" id="IPR042186">
    <property type="entry name" value="FimD_plug_dom"/>
</dbReference>
<dbReference type="FunFam" id="2.60.40.3110:FF:000001">
    <property type="entry name" value="Putative fimbrial outer membrane usher"/>
    <property type="match status" value="1"/>
</dbReference>
<evidence type="ECO:0000256" key="4">
    <source>
        <dbReference type="ARBA" id="ARBA00022452"/>
    </source>
</evidence>
<comment type="similarity">
    <text evidence="2 9">Belongs to the fimbrial export usher family.</text>
</comment>
<evidence type="ECO:0000256" key="7">
    <source>
        <dbReference type="ARBA" id="ARBA00023136"/>
    </source>
</evidence>
<dbReference type="AlphaFoldDB" id="A0A1C3HKE7"/>
<evidence type="ECO:0000256" key="3">
    <source>
        <dbReference type="ARBA" id="ARBA00022448"/>
    </source>
</evidence>
<dbReference type="InterPro" id="IPR025949">
    <property type="entry name" value="PapC-like_C"/>
</dbReference>
<dbReference type="Gene3D" id="2.60.40.2070">
    <property type="match status" value="1"/>
</dbReference>
<reference evidence="12" key="1">
    <citation type="submission" date="2016-05" db="EMBL/GenBank/DDBJ databases">
        <authorList>
            <person name="Cock P.J.A."/>
            <person name="Cock P.J.A."/>
        </authorList>
    </citation>
    <scope>NUCLEOTIDE SEQUENCE</scope>
    <source>
        <strain evidence="12">PWN146_assembly</strain>
    </source>
</reference>
<dbReference type="GO" id="GO:0009297">
    <property type="term" value="P:pilus assembly"/>
    <property type="evidence" value="ECO:0007669"/>
    <property type="project" value="InterPro"/>
</dbReference>
<dbReference type="Gene3D" id="2.60.40.3110">
    <property type="match status" value="1"/>
</dbReference>
<organism evidence="12">
    <name type="scientific">Serratia marcescens</name>
    <dbReference type="NCBI Taxonomy" id="615"/>
    <lineage>
        <taxon>Bacteria</taxon>
        <taxon>Pseudomonadati</taxon>
        <taxon>Pseudomonadota</taxon>
        <taxon>Gammaproteobacteria</taxon>
        <taxon>Enterobacterales</taxon>
        <taxon>Yersiniaceae</taxon>
        <taxon>Serratia</taxon>
    </lineage>
</organism>